<evidence type="ECO:0000256" key="1">
    <source>
        <dbReference type="ARBA" id="ARBA00000077"/>
    </source>
</evidence>
<comment type="catalytic activity">
    <reaction evidence="1">
        <text>Endonucleolytic cleavage to 5'-phosphomonoester.</text>
        <dbReference type="EC" id="3.1.26.4"/>
    </reaction>
</comment>
<keyword evidence="9" id="KW-0378">Hydrolase</keyword>
<evidence type="ECO:0000256" key="9">
    <source>
        <dbReference type="ARBA" id="ARBA00022801"/>
    </source>
</evidence>
<dbReference type="CDD" id="cd09278">
    <property type="entry name" value="RNase_HI_prokaryote_like"/>
    <property type="match status" value="1"/>
</dbReference>
<dbReference type="eggNOG" id="COG0328">
    <property type="taxonomic scope" value="Bacteria"/>
</dbReference>
<evidence type="ECO:0000256" key="4">
    <source>
        <dbReference type="ARBA" id="ARBA00011245"/>
    </source>
</evidence>
<dbReference type="KEGG" id="nha:Nham_2855"/>
<evidence type="ECO:0000313" key="13">
    <source>
        <dbReference type="EMBL" id="ABE63623.1"/>
    </source>
</evidence>
<dbReference type="EC" id="3.1.26.4" evidence="5"/>
<organism evidence="13 14">
    <name type="scientific">Nitrobacter hamburgensis (strain DSM 10229 / NCIMB 13809 / X14)</name>
    <dbReference type="NCBI Taxonomy" id="323097"/>
    <lineage>
        <taxon>Bacteria</taxon>
        <taxon>Pseudomonadati</taxon>
        <taxon>Pseudomonadota</taxon>
        <taxon>Alphaproteobacteria</taxon>
        <taxon>Hyphomicrobiales</taxon>
        <taxon>Nitrobacteraceae</taxon>
        <taxon>Nitrobacter</taxon>
    </lineage>
</organism>
<dbReference type="EMBL" id="CP000319">
    <property type="protein sequence ID" value="ABE63623.1"/>
    <property type="molecule type" value="Genomic_DNA"/>
</dbReference>
<dbReference type="Pfam" id="PF00075">
    <property type="entry name" value="RNase_H"/>
    <property type="match status" value="1"/>
</dbReference>
<dbReference type="RefSeq" id="WP_011511287.1">
    <property type="nucleotide sequence ID" value="NC_007964.1"/>
</dbReference>
<dbReference type="GO" id="GO:0004523">
    <property type="term" value="F:RNA-DNA hybrid ribonuclease activity"/>
    <property type="evidence" value="ECO:0007669"/>
    <property type="project" value="UniProtKB-EC"/>
</dbReference>
<feature type="region of interest" description="Disordered" evidence="11">
    <location>
        <begin position="108"/>
        <end position="128"/>
    </location>
</feature>
<dbReference type="InterPro" id="IPR012337">
    <property type="entry name" value="RNaseH-like_sf"/>
</dbReference>
<dbReference type="AlphaFoldDB" id="Q1QJH4"/>
<keyword evidence="8" id="KW-0255">Endonuclease</keyword>
<protein>
    <recommendedName>
        <fullName evidence="5">ribonuclease H</fullName>
        <ecNumber evidence="5">3.1.26.4</ecNumber>
    </recommendedName>
</protein>
<keyword evidence="14" id="KW-1185">Reference proteome</keyword>
<evidence type="ECO:0000259" key="12">
    <source>
        <dbReference type="PROSITE" id="PS50879"/>
    </source>
</evidence>
<dbReference type="PANTHER" id="PTHR10642:SF26">
    <property type="entry name" value="RIBONUCLEASE H1"/>
    <property type="match status" value="1"/>
</dbReference>
<keyword evidence="6" id="KW-0540">Nuclease</keyword>
<evidence type="ECO:0000256" key="6">
    <source>
        <dbReference type="ARBA" id="ARBA00022722"/>
    </source>
</evidence>
<dbReference type="PANTHER" id="PTHR10642">
    <property type="entry name" value="RIBONUCLEASE H1"/>
    <property type="match status" value="1"/>
</dbReference>
<sequence length="128" mass="14058">MAHVDDPGGNPPINLWGGGRDTTNNRMKMTAAIVALTVLPPACGVTIYTDSQYLQKGMTLWMAGWTRKDFRRKDGLVPNADLWRTLDALASGRTVTWSWLRGHNGHAGNERADGLASEGRRKTLRTAP</sequence>
<dbReference type="InterPro" id="IPR022892">
    <property type="entry name" value="RNaseHI"/>
</dbReference>
<evidence type="ECO:0000256" key="5">
    <source>
        <dbReference type="ARBA" id="ARBA00012180"/>
    </source>
</evidence>
<accession>Q1QJH4</accession>
<feature type="region of interest" description="Disordered" evidence="11">
    <location>
        <begin position="1"/>
        <end position="20"/>
    </location>
</feature>
<evidence type="ECO:0000256" key="3">
    <source>
        <dbReference type="ARBA" id="ARBA00005300"/>
    </source>
</evidence>
<comment type="subunit">
    <text evidence="4">Monomer.</text>
</comment>
<evidence type="ECO:0000256" key="11">
    <source>
        <dbReference type="SAM" id="MobiDB-lite"/>
    </source>
</evidence>
<comment type="cofactor">
    <cofactor evidence="2">
        <name>Mg(2+)</name>
        <dbReference type="ChEBI" id="CHEBI:18420"/>
    </cofactor>
</comment>
<evidence type="ECO:0000256" key="2">
    <source>
        <dbReference type="ARBA" id="ARBA00001946"/>
    </source>
</evidence>
<keyword evidence="7" id="KW-0479">Metal-binding</keyword>
<name>Q1QJH4_NITHX</name>
<evidence type="ECO:0000256" key="8">
    <source>
        <dbReference type="ARBA" id="ARBA00022759"/>
    </source>
</evidence>
<evidence type="ECO:0000256" key="10">
    <source>
        <dbReference type="ARBA" id="ARBA00022842"/>
    </source>
</evidence>
<dbReference type="InterPro" id="IPR050092">
    <property type="entry name" value="RNase_H"/>
</dbReference>
<proteinExistence type="inferred from homology"/>
<evidence type="ECO:0000256" key="7">
    <source>
        <dbReference type="ARBA" id="ARBA00022723"/>
    </source>
</evidence>
<dbReference type="SUPFAM" id="SSF53098">
    <property type="entry name" value="Ribonuclease H-like"/>
    <property type="match status" value="1"/>
</dbReference>
<dbReference type="GO" id="GO:0046872">
    <property type="term" value="F:metal ion binding"/>
    <property type="evidence" value="ECO:0007669"/>
    <property type="project" value="UniProtKB-KW"/>
</dbReference>
<dbReference type="HOGENOM" id="CLU_030894_6_1_5"/>
<dbReference type="GO" id="GO:0043137">
    <property type="term" value="P:DNA replication, removal of RNA primer"/>
    <property type="evidence" value="ECO:0007669"/>
    <property type="project" value="TreeGrafter"/>
</dbReference>
<feature type="domain" description="RNase H type-1" evidence="12">
    <location>
        <begin position="1"/>
        <end position="121"/>
    </location>
</feature>
<dbReference type="InterPro" id="IPR002156">
    <property type="entry name" value="RNaseH_domain"/>
</dbReference>
<dbReference type="STRING" id="323097.Nham_2855"/>
<comment type="similarity">
    <text evidence="3">Belongs to the RNase H family.</text>
</comment>
<feature type="compositionally biased region" description="Basic and acidic residues" evidence="11">
    <location>
        <begin position="108"/>
        <end position="121"/>
    </location>
</feature>
<dbReference type="GO" id="GO:0003676">
    <property type="term" value="F:nucleic acid binding"/>
    <property type="evidence" value="ECO:0007669"/>
    <property type="project" value="InterPro"/>
</dbReference>
<dbReference type="PROSITE" id="PS50879">
    <property type="entry name" value="RNASE_H_1"/>
    <property type="match status" value="1"/>
</dbReference>
<dbReference type="Proteomes" id="UP000001953">
    <property type="component" value="Chromosome"/>
</dbReference>
<reference evidence="13 14" key="1">
    <citation type="submission" date="2006-03" db="EMBL/GenBank/DDBJ databases">
        <title>Complete sequence of chromosome of Nitrobacter hamburgensis X14.</title>
        <authorList>
            <consortium name="US DOE Joint Genome Institute"/>
            <person name="Copeland A."/>
            <person name="Lucas S."/>
            <person name="Lapidus A."/>
            <person name="Barry K."/>
            <person name="Detter J.C."/>
            <person name="Glavina del Rio T."/>
            <person name="Hammon N."/>
            <person name="Israni S."/>
            <person name="Dalin E."/>
            <person name="Tice H."/>
            <person name="Pitluck S."/>
            <person name="Chain P."/>
            <person name="Malfatti S."/>
            <person name="Shin M."/>
            <person name="Vergez L."/>
            <person name="Schmutz J."/>
            <person name="Larimer F."/>
            <person name="Land M."/>
            <person name="Hauser L."/>
            <person name="Kyrpides N."/>
            <person name="Ivanova N."/>
            <person name="Ward B."/>
            <person name="Arp D."/>
            <person name="Klotz M."/>
            <person name="Stein L."/>
            <person name="O'Mullan G."/>
            <person name="Starkenburg S."/>
            <person name="Sayavedra L."/>
            <person name="Poret-Peterson A.T."/>
            <person name="Gentry M.E."/>
            <person name="Bruce D."/>
            <person name="Richardson P."/>
        </authorList>
    </citation>
    <scope>NUCLEOTIDE SEQUENCE [LARGE SCALE GENOMIC DNA]</scope>
    <source>
        <strain evidence="14">DSM 10229 / NCIMB 13809 / X14</strain>
    </source>
</reference>
<gene>
    <name evidence="13" type="ordered locus">Nham_2855</name>
</gene>
<dbReference type="Gene3D" id="3.30.420.10">
    <property type="entry name" value="Ribonuclease H-like superfamily/Ribonuclease H"/>
    <property type="match status" value="1"/>
</dbReference>
<keyword evidence="10" id="KW-0460">Magnesium</keyword>
<evidence type="ECO:0000313" key="14">
    <source>
        <dbReference type="Proteomes" id="UP000001953"/>
    </source>
</evidence>
<dbReference type="InterPro" id="IPR036397">
    <property type="entry name" value="RNaseH_sf"/>
</dbReference>